<dbReference type="HOGENOM" id="CLU_097099_1_1_6"/>
<dbReference type="KEGG" id="pseo:OM33_00900"/>
<name>A0A0A7EBD2_9GAMM</name>
<dbReference type="Proteomes" id="UP000030341">
    <property type="component" value="Chromosome 1"/>
</dbReference>
<dbReference type="eggNOG" id="COG5001">
    <property type="taxonomic scope" value="Bacteria"/>
</dbReference>
<evidence type="ECO:0000259" key="1">
    <source>
        <dbReference type="PROSITE" id="PS50925"/>
    </source>
</evidence>
<dbReference type="GO" id="GO:0009882">
    <property type="term" value="F:blue light photoreceptor activity"/>
    <property type="evidence" value="ECO:0007669"/>
    <property type="project" value="InterPro"/>
</dbReference>
<dbReference type="SUPFAM" id="SSF54975">
    <property type="entry name" value="Acylphosphatase/BLUF domain-like"/>
    <property type="match status" value="1"/>
</dbReference>
<dbReference type="InterPro" id="IPR036046">
    <property type="entry name" value="Acylphosphatase-like_dom_sf"/>
</dbReference>
<accession>A0A0A7EBD2</accession>
<keyword evidence="3" id="KW-1185">Reference proteome</keyword>
<dbReference type="RefSeq" id="WP_038637523.1">
    <property type="nucleotide sequence ID" value="NZ_CP009888.1"/>
</dbReference>
<dbReference type="SMART" id="SM01034">
    <property type="entry name" value="BLUF"/>
    <property type="match status" value="1"/>
</dbReference>
<dbReference type="OrthoDB" id="557705at2"/>
<feature type="domain" description="BLUF" evidence="1">
    <location>
        <begin position="3"/>
        <end position="94"/>
    </location>
</feature>
<dbReference type="GO" id="GO:0071949">
    <property type="term" value="F:FAD binding"/>
    <property type="evidence" value="ECO:0007669"/>
    <property type="project" value="InterPro"/>
</dbReference>
<proteinExistence type="predicted"/>
<sequence>MSLHQLIYQSRETRMLSNQDFSDILEVARKFNESQGITGCLFYNGGWLLQVLEGEQSTIDSLYQKIARDERHKDCNLMYFEPVGKRVFSKWTMGMINLETERDSKYRELKTTMDEFDSGKVSIPLAIKLFRIFTQDFTPKSV</sequence>
<reference evidence="2 3" key="1">
    <citation type="submission" date="2014-11" db="EMBL/GenBank/DDBJ databases">
        <title>Complete Genome Sequence of Pseudoalteromonas sp. Strain OCN003 Isolated from Kaneohe Bay, Oahu, Hawaii.</title>
        <authorList>
            <person name="Beurmann S."/>
            <person name="Videau P."/>
            <person name="Ushijima B."/>
            <person name="Smith A.M."/>
            <person name="Aeby G.S."/>
            <person name="Callahan S.M."/>
            <person name="Belcaid M."/>
        </authorList>
    </citation>
    <scope>NUCLEOTIDE SEQUENCE [LARGE SCALE GENOMIC DNA]</scope>
    <source>
        <strain evidence="2 3">OCN003</strain>
    </source>
</reference>
<dbReference type="InterPro" id="IPR007024">
    <property type="entry name" value="BLUF_domain"/>
</dbReference>
<evidence type="ECO:0000313" key="3">
    <source>
        <dbReference type="Proteomes" id="UP000030341"/>
    </source>
</evidence>
<evidence type="ECO:0000313" key="2">
    <source>
        <dbReference type="EMBL" id="AIY63874.1"/>
    </source>
</evidence>
<dbReference type="AlphaFoldDB" id="A0A0A7EBD2"/>
<organism evidence="2 3">
    <name type="scientific">Pseudoalteromonas piratica</name>
    <dbReference type="NCBI Taxonomy" id="1348114"/>
    <lineage>
        <taxon>Bacteria</taxon>
        <taxon>Pseudomonadati</taxon>
        <taxon>Pseudomonadota</taxon>
        <taxon>Gammaproteobacteria</taxon>
        <taxon>Alteromonadales</taxon>
        <taxon>Pseudoalteromonadaceae</taxon>
        <taxon>Pseudoalteromonas</taxon>
    </lineage>
</organism>
<dbReference type="Gene3D" id="3.30.70.100">
    <property type="match status" value="1"/>
</dbReference>
<dbReference type="Pfam" id="PF04940">
    <property type="entry name" value="BLUF"/>
    <property type="match status" value="1"/>
</dbReference>
<protein>
    <submittedName>
        <fullName evidence="2">Blue light sensor protein</fullName>
    </submittedName>
</protein>
<dbReference type="PROSITE" id="PS50925">
    <property type="entry name" value="BLUF"/>
    <property type="match status" value="1"/>
</dbReference>
<dbReference type="EMBL" id="CP009888">
    <property type="protein sequence ID" value="AIY63874.1"/>
    <property type="molecule type" value="Genomic_DNA"/>
</dbReference>
<gene>
    <name evidence="2" type="ORF">OM33_00900</name>
</gene>
<dbReference type="STRING" id="1348114.OM33_00900"/>